<evidence type="ECO:0000256" key="6">
    <source>
        <dbReference type="ARBA" id="ARBA00023004"/>
    </source>
</evidence>
<evidence type="ECO:0000256" key="3">
    <source>
        <dbReference type="ARBA" id="ARBA00022723"/>
    </source>
</evidence>
<keyword evidence="3 7" id="KW-0479">Metal-binding</keyword>
<keyword evidence="7" id="KW-1133">Transmembrane helix</keyword>
<dbReference type="Proteomes" id="UP000253727">
    <property type="component" value="Unassembled WGS sequence"/>
</dbReference>
<evidence type="ECO:0000259" key="8">
    <source>
        <dbReference type="Pfam" id="PF03918"/>
    </source>
</evidence>
<name>A0A369Q6I8_9SPHN</name>
<feature type="signal peptide" evidence="7">
    <location>
        <begin position="1"/>
        <end position="28"/>
    </location>
</feature>
<keyword evidence="10" id="KW-1185">Reference proteome</keyword>
<comment type="similarity">
    <text evidence="1 7">Belongs to the CcmH/CycL/Ccl2/NrfF family.</text>
</comment>
<dbReference type="Pfam" id="PF03918">
    <property type="entry name" value="CcmH"/>
    <property type="match status" value="1"/>
</dbReference>
<evidence type="ECO:0000256" key="2">
    <source>
        <dbReference type="ARBA" id="ARBA00022617"/>
    </source>
</evidence>
<dbReference type="AlphaFoldDB" id="A0A369Q6I8"/>
<dbReference type="PANTHER" id="PTHR47870">
    <property type="entry name" value="CYTOCHROME C-TYPE BIOGENESIS PROTEIN CCMH"/>
    <property type="match status" value="1"/>
</dbReference>
<dbReference type="InterPro" id="IPR038297">
    <property type="entry name" value="CcmH/CycL/NrfF/Ccl2_sf"/>
</dbReference>
<dbReference type="PANTHER" id="PTHR47870:SF1">
    <property type="entry name" value="CYTOCHROME C-TYPE BIOGENESIS PROTEIN CCMH"/>
    <property type="match status" value="1"/>
</dbReference>
<evidence type="ECO:0000256" key="1">
    <source>
        <dbReference type="ARBA" id="ARBA00010342"/>
    </source>
</evidence>
<keyword evidence="6 7" id="KW-0408">Iron</keyword>
<dbReference type="GO" id="GO:0017004">
    <property type="term" value="P:cytochrome complex assembly"/>
    <property type="evidence" value="ECO:0007669"/>
    <property type="project" value="UniProtKB-KW"/>
</dbReference>
<keyword evidence="7" id="KW-0472">Membrane</keyword>
<keyword evidence="2 7" id="KW-0349">Heme</keyword>
<keyword evidence="7" id="KW-0812">Transmembrane</keyword>
<feature type="chain" id="PRO_5016476651" description="Cytochrome c-type biogenesis protein" evidence="7">
    <location>
        <begin position="29"/>
        <end position="151"/>
    </location>
</feature>
<sequence>MIIAQSPTVRMAGLLMSLLLVTSVPLGAQSAPSTAPYADTQLADPAQEAEARDLMETLRCVECQSQSIADSDAPLAGDMRSIVRERIESGDSPEQVREWLVDRYGDYISYAPVVRASTWPLFAIPLILILLAGMLLRRRLSVRRARRDERT</sequence>
<keyword evidence="4 7" id="KW-0732">Signal</keyword>
<dbReference type="CDD" id="cd16378">
    <property type="entry name" value="CcmH_N"/>
    <property type="match status" value="1"/>
</dbReference>
<dbReference type="InterPro" id="IPR051263">
    <property type="entry name" value="C-type_cytochrome_biogenesis"/>
</dbReference>
<organism evidence="9 10">
    <name type="scientific">Alteripontixanthobacter maritimus</name>
    <dbReference type="NCBI Taxonomy" id="2161824"/>
    <lineage>
        <taxon>Bacteria</taxon>
        <taxon>Pseudomonadati</taxon>
        <taxon>Pseudomonadota</taxon>
        <taxon>Alphaproteobacteria</taxon>
        <taxon>Sphingomonadales</taxon>
        <taxon>Erythrobacteraceae</taxon>
        <taxon>Alteripontixanthobacter</taxon>
    </lineage>
</organism>
<dbReference type="GO" id="GO:0046872">
    <property type="term" value="F:metal ion binding"/>
    <property type="evidence" value="ECO:0007669"/>
    <property type="project" value="UniProtKB-KW"/>
</dbReference>
<evidence type="ECO:0000313" key="10">
    <source>
        <dbReference type="Proteomes" id="UP000253727"/>
    </source>
</evidence>
<comment type="function">
    <text evidence="7">Possible subunit of a heme lyase.</text>
</comment>
<evidence type="ECO:0000313" key="9">
    <source>
        <dbReference type="EMBL" id="RDC60324.1"/>
    </source>
</evidence>
<keyword evidence="5" id="KW-0201">Cytochrome c-type biogenesis</keyword>
<dbReference type="Gene3D" id="1.10.8.640">
    <property type="entry name" value="Cytochrome C biogenesis protein"/>
    <property type="match status" value="1"/>
</dbReference>
<evidence type="ECO:0000256" key="5">
    <source>
        <dbReference type="ARBA" id="ARBA00022748"/>
    </source>
</evidence>
<feature type="domain" description="CcmH/CycL/Ccl2/NrfF N-terminal" evidence="8">
    <location>
        <begin position="30"/>
        <end position="148"/>
    </location>
</feature>
<accession>A0A369Q6I8</accession>
<dbReference type="GO" id="GO:0005886">
    <property type="term" value="C:plasma membrane"/>
    <property type="evidence" value="ECO:0007669"/>
    <property type="project" value="TreeGrafter"/>
</dbReference>
<comment type="caution">
    <text evidence="9">The sequence shown here is derived from an EMBL/GenBank/DDBJ whole genome shotgun (WGS) entry which is preliminary data.</text>
</comment>
<evidence type="ECO:0000256" key="7">
    <source>
        <dbReference type="RuleBase" id="RU364112"/>
    </source>
</evidence>
<protein>
    <recommendedName>
        <fullName evidence="7">Cytochrome c-type biogenesis protein</fullName>
    </recommendedName>
</protein>
<evidence type="ECO:0000256" key="4">
    <source>
        <dbReference type="ARBA" id="ARBA00022729"/>
    </source>
</evidence>
<dbReference type="InterPro" id="IPR005616">
    <property type="entry name" value="CcmH/CycL/Ccl2/NrfF_N"/>
</dbReference>
<gene>
    <name evidence="9" type="ORF">HME9302_01526</name>
</gene>
<reference evidence="9 10" key="1">
    <citation type="submission" date="2018-04" db="EMBL/GenBank/DDBJ databases">
        <title>Altererythrobacter sp. HME9302 genome sequencing and assembly.</title>
        <authorList>
            <person name="Kang H."/>
            <person name="Kim H."/>
            <person name="Joh K."/>
        </authorList>
    </citation>
    <scope>NUCLEOTIDE SEQUENCE [LARGE SCALE GENOMIC DNA]</scope>
    <source>
        <strain evidence="9 10">HME9302</strain>
    </source>
</reference>
<dbReference type="EMBL" id="QBKA01000002">
    <property type="protein sequence ID" value="RDC60324.1"/>
    <property type="molecule type" value="Genomic_DNA"/>
</dbReference>
<proteinExistence type="inferred from homology"/>
<feature type="transmembrane region" description="Helical" evidence="7">
    <location>
        <begin position="119"/>
        <end position="136"/>
    </location>
</feature>